<reference evidence="1" key="1">
    <citation type="submission" date="2014-11" db="EMBL/GenBank/DDBJ databases">
        <authorList>
            <person name="Amaro Gonzalez C."/>
        </authorList>
    </citation>
    <scope>NUCLEOTIDE SEQUENCE</scope>
</reference>
<evidence type="ECO:0000313" key="1">
    <source>
        <dbReference type="EMBL" id="JAH42223.1"/>
    </source>
</evidence>
<organism evidence="1">
    <name type="scientific">Anguilla anguilla</name>
    <name type="common">European freshwater eel</name>
    <name type="synonym">Muraena anguilla</name>
    <dbReference type="NCBI Taxonomy" id="7936"/>
    <lineage>
        <taxon>Eukaryota</taxon>
        <taxon>Metazoa</taxon>
        <taxon>Chordata</taxon>
        <taxon>Craniata</taxon>
        <taxon>Vertebrata</taxon>
        <taxon>Euteleostomi</taxon>
        <taxon>Actinopterygii</taxon>
        <taxon>Neopterygii</taxon>
        <taxon>Teleostei</taxon>
        <taxon>Anguilliformes</taxon>
        <taxon>Anguillidae</taxon>
        <taxon>Anguilla</taxon>
    </lineage>
</organism>
<dbReference type="AlphaFoldDB" id="A0A0E9SP01"/>
<sequence length="62" mass="7210">MIQNSNFRFTRIFQTLIIHSILHNLVFCNVVTCYTSDTEVAYITAVIQAKTDLLFDTWDLNP</sequence>
<dbReference type="EMBL" id="GBXM01066354">
    <property type="protein sequence ID" value="JAH42223.1"/>
    <property type="molecule type" value="Transcribed_RNA"/>
</dbReference>
<accession>A0A0E9SP01</accession>
<name>A0A0E9SP01_ANGAN</name>
<reference evidence="1" key="2">
    <citation type="journal article" date="2015" name="Fish Shellfish Immunol.">
        <title>Early steps in the European eel (Anguilla anguilla)-Vibrio vulnificus interaction in the gills: Role of the RtxA13 toxin.</title>
        <authorList>
            <person name="Callol A."/>
            <person name="Pajuelo D."/>
            <person name="Ebbesson L."/>
            <person name="Teles M."/>
            <person name="MacKenzie S."/>
            <person name="Amaro C."/>
        </authorList>
    </citation>
    <scope>NUCLEOTIDE SEQUENCE</scope>
</reference>
<proteinExistence type="predicted"/>
<protein>
    <submittedName>
        <fullName evidence="1">Uncharacterized protein</fullName>
    </submittedName>
</protein>